<evidence type="ECO:0000313" key="3">
    <source>
        <dbReference type="WBParaSite" id="HNAJ_0000215801-mRNA-1"/>
    </source>
</evidence>
<reference evidence="1 2" key="2">
    <citation type="submission" date="2018-11" db="EMBL/GenBank/DDBJ databases">
        <authorList>
            <consortium name="Pathogen Informatics"/>
        </authorList>
    </citation>
    <scope>NUCLEOTIDE SEQUENCE [LARGE SCALE GENOMIC DNA]</scope>
</reference>
<dbReference type="EMBL" id="UZAE01000996">
    <property type="protein sequence ID" value="VDN98016.1"/>
    <property type="molecule type" value="Genomic_DNA"/>
</dbReference>
<accession>A0A0R3T520</accession>
<dbReference type="AlphaFoldDB" id="A0A0R3T520"/>
<dbReference type="WBParaSite" id="HNAJ_0000215801-mRNA-1">
    <property type="protein sequence ID" value="HNAJ_0000215801-mRNA-1"/>
    <property type="gene ID" value="HNAJ_0000215801"/>
</dbReference>
<evidence type="ECO:0000313" key="2">
    <source>
        <dbReference type="Proteomes" id="UP000278807"/>
    </source>
</evidence>
<organism evidence="3">
    <name type="scientific">Rodentolepis nana</name>
    <name type="common">Dwarf tapeworm</name>
    <name type="synonym">Hymenolepis nana</name>
    <dbReference type="NCBI Taxonomy" id="102285"/>
    <lineage>
        <taxon>Eukaryota</taxon>
        <taxon>Metazoa</taxon>
        <taxon>Spiralia</taxon>
        <taxon>Lophotrochozoa</taxon>
        <taxon>Platyhelminthes</taxon>
        <taxon>Cestoda</taxon>
        <taxon>Eucestoda</taxon>
        <taxon>Cyclophyllidea</taxon>
        <taxon>Hymenolepididae</taxon>
        <taxon>Rodentolepis</taxon>
    </lineage>
</organism>
<sequence>MAERYNVQRHGATALTFFGFSGKVNKVVGVGTSGFESALLAKDSTSEVVMGVGGGQTVNEIKAENRCGLVDQFR</sequence>
<protein>
    <submittedName>
        <fullName evidence="3">Oxidoreductase</fullName>
    </submittedName>
</protein>
<dbReference type="Proteomes" id="UP000278807">
    <property type="component" value="Unassembled WGS sequence"/>
</dbReference>
<gene>
    <name evidence="1" type="ORF">HNAJ_LOCUS2157</name>
</gene>
<keyword evidence="2" id="KW-1185">Reference proteome</keyword>
<reference evidence="3" key="1">
    <citation type="submission" date="2017-02" db="UniProtKB">
        <authorList>
            <consortium name="WormBaseParasite"/>
        </authorList>
    </citation>
    <scope>IDENTIFICATION</scope>
</reference>
<name>A0A0R3T520_RODNA</name>
<evidence type="ECO:0000313" key="1">
    <source>
        <dbReference type="EMBL" id="VDN98016.1"/>
    </source>
</evidence>
<proteinExistence type="predicted"/>